<name>F8X503_9BACT</name>
<protein>
    <submittedName>
        <fullName evidence="1">Uncharacterized protein</fullName>
    </submittedName>
</protein>
<evidence type="ECO:0000313" key="1">
    <source>
        <dbReference type="EMBL" id="EGK04701.1"/>
    </source>
</evidence>
<organism evidence="1 2">
    <name type="scientific">Dysgonomonas mossii DSM 22836</name>
    <dbReference type="NCBI Taxonomy" id="742767"/>
    <lineage>
        <taxon>Bacteria</taxon>
        <taxon>Pseudomonadati</taxon>
        <taxon>Bacteroidota</taxon>
        <taxon>Bacteroidia</taxon>
        <taxon>Bacteroidales</taxon>
        <taxon>Dysgonomonadaceae</taxon>
        <taxon>Dysgonomonas</taxon>
    </lineage>
</organism>
<dbReference type="OrthoDB" id="770653at2"/>
<accession>F8X503</accession>
<sequence>MIKIDVDLSGIDDVFKEIEAQERKLILKMMRIGEAYVIEARRHKGQNSVPKDYMDHTENLRNANSYRLYKEGKVLYESIGLPTMSYFLDKYRDGVGIELVCGNGMEYCTWVEGKGYDVVSSGFLKVESEARKI</sequence>
<keyword evidence="2" id="KW-1185">Reference proteome</keyword>
<dbReference type="eggNOG" id="ENOG50313UA">
    <property type="taxonomic scope" value="Bacteria"/>
</dbReference>
<dbReference type="RefSeq" id="WP_006844679.1">
    <property type="nucleotide sequence ID" value="NZ_AQWJ01000012.1"/>
</dbReference>
<dbReference type="Proteomes" id="UP000006420">
    <property type="component" value="Unassembled WGS sequence"/>
</dbReference>
<comment type="caution">
    <text evidence="1">The sequence shown here is derived from an EMBL/GenBank/DDBJ whole genome shotgun (WGS) entry which is preliminary data.</text>
</comment>
<evidence type="ECO:0000313" key="2">
    <source>
        <dbReference type="Proteomes" id="UP000006420"/>
    </source>
</evidence>
<dbReference type="HOGENOM" id="CLU_1903370_0_0_10"/>
<reference evidence="1 2" key="1">
    <citation type="submission" date="2011-04" db="EMBL/GenBank/DDBJ databases">
        <title>The Genome Sequence of Dysgonomonas mossii DSM 22836.</title>
        <authorList>
            <consortium name="The Broad Institute Genome Sequencing Platform"/>
            <person name="Earl A."/>
            <person name="Ward D."/>
            <person name="Feldgarden M."/>
            <person name="Gevers D."/>
            <person name="Pudlo N."/>
            <person name="Martens E."/>
            <person name="Allen-Vercoe E."/>
            <person name="Young S.K."/>
            <person name="Zeng Q."/>
            <person name="Gargeya S."/>
            <person name="Fitzgerald M."/>
            <person name="Haas B."/>
            <person name="Abouelleil A."/>
            <person name="Alvarado L."/>
            <person name="Arachchi H.M."/>
            <person name="Berlin A."/>
            <person name="Brown A."/>
            <person name="Chapman S.B."/>
            <person name="Chen Z."/>
            <person name="Dunbar C."/>
            <person name="Freedman E."/>
            <person name="Gearin G."/>
            <person name="Gellesch M."/>
            <person name="Goldberg J."/>
            <person name="Griggs A."/>
            <person name="Gujja S."/>
            <person name="Heiman D."/>
            <person name="Howarth C."/>
            <person name="Larson L."/>
            <person name="Lui A."/>
            <person name="MacDonald P.J.P."/>
            <person name="Mehta T."/>
            <person name="Montmayeur A."/>
            <person name="Murphy C."/>
            <person name="Neiman D."/>
            <person name="Pearson M."/>
            <person name="Priest M."/>
            <person name="Roberts A."/>
            <person name="Saif S."/>
            <person name="Shea T."/>
            <person name="Shenoy N."/>
            <person name="Sisk P."/>
            <person name="Stolte C."/>
            <person name="Sykes S."/>
            <person name="Yandava C."/>
            <person name="Wortman J."/>
            <person name="Nusbaum C."/>
            <person name="Birren B."/>
        </authorList>
    </citation>
    <scope>NUCLEOTIDE SEQUENCE [LARGE SCALE GENOMIC DNA]</scope>
    <source>
        <strain evidence="1 2">DSM 22836</strain>
    </source>
</reference>
<dbReference type="STRING" id="742767.HMPREF9456_03312"/>
<dbReference type="AlphaFoldDB" id="F8X503"/>
<proteinExistence type="predicted"/>
<dbReference type="EMBL" id="ADLW01000021">
    <property type="protein sequence ID" value="EGK04701.1"/>
    <property type="molecule type" value="Genomic_DNA"/>
</dbReference>
<dbReference type="GeneID" id="78083907"/>
<gene>
    <name evidence="1" type="ORF">HMPREF9456_03312</name>
</gene>